<dbReference type="PANTHER" id="PTHR42713">
    <property type="entry name" value="HISTIDINE KINASE-RELATED"/>
    <property type="match status" value="1"/>
</dbReference>
<dbReference type="SUPFAM" id="SSF46689">
    <property type="entry name" value="Homeodomain-like"/>
    <property type="match status" value="1"/>
</dbReference>
<dbReference type="RefSeq" id="WP_224140633.1">
    <property type="nucleotide sequence ID" value="NZ_JAIQUM010000048.1"/>
</dbReference>
<evidence type="ECO:0000256" key="2">
    <source>
        <dbReference type="ARBA" id="ARBA00022490"/>
    </source>
</evidence>
<feature type="domain" description="HTH araC/xylS-type" evidence="9">
    <location>
        <begin position="381"/>
        <end position="479"/>
    </location>
</feature>
<evidence type="ECO:0000256" key="6">
    <source>
        <dbReference type="ARBA" id="ARBA00023125"/>
    </source>
</evidence>
<dbReference type="InterPro" id="IPR018062">
    <property type="entry name" value="HTH_AraC-typ_CS"/>
</dbReference>
<dbReference type="PROSITE" id="PS01124">
    <property type="entry name" value="HTH_ARAC_FAMILY_2"/>
    <property type="match status" value="1"/>
</dbReference>
<name>A0ABS7UW56_9BACI</name>
<evidence type="ECO:0000259" key="9">
    <source>
        <dbReference type="PROSITE" id="PS01124"/>
    </source>
</evidence>
<keyword evidence="3 8" id="KW-0597">Phosphoprotein</keyword>
<feature type="domain" description="Response regulatory" evidence="10">
    <location>
        <begin position="3"/>
        <end position="122"/>
    </location>
</feature>
<dbReference type="Gene3D" id="1.10.10.60">
    <property type="entry name" value="Homeodomain-like"/>
    <property type="match status" value="2"/>
</dbReference>
<dbReference type="EMBL" id="JAIQUM010000048">
    <property type="protein sequence ID" value="MBZ5752170.1"/>
    <property type="molecule type" value="Genomic_DNA"/>
</dbReference>
<dbReference type="PROSITE" id="PS00041">
    <property type="entry name" value="HTH_ARAC_FAMILY_1"/>
    <property type="match status" value="1"/>
</dbReference>
<dbReference type="InterPro" id="IPR018060">
    <property type="entry name" value="HTH_AraC"/>
</dbReference>
<evidence type="ECO:0000313" key="11">
    <source>
        <dbReference type="EMBL" id="MBZ5752170.1"/>
    </source>
</evidence>
<dbReference type="SMART" id="SM00342">
    <property type="entry name" value="HTH_ARAC"/>
    <property type="match status" value="1"/>
</dbReference>
<gene>
    <name evidence="11" type="ORF">K9V48_18410</name>
</gene>
<dbReference type="PANTHER" id="PTHR42713:SF3">
    <property type="entry name" value="TRANSCRIPTIONAL REGULATORY PROTEIN HPTR"/>
    <property type="match status" value="1"/>
</dbReference>
<dbReference type="Pfam" id="PF00072">
    <property type="entry name" value="Response_reg"/>
    <property type="match status" value="1"/>
</dbReference>
<dbReference type="SMART" id="SM00448">
    <property type="entry name" value="REC"/>
    <property type="match status" value="1"/>
</dbReference>
<comment type="subcellular location">
    <subcellularLocation>
        <location evidence="1">Cytoplasm</location>
    </subcellularLocation>
</comment>
<dbReference type="CDD" id="cd17536">
    <property type="entry name" value="REC_YesN-like"/>
    <property type="match status" value="1"/>
</dbReference>
<dbReference type="InterPro" id="IPR051552">
    <property type="entry name" value="HptR"/>
</dbReference>
<evidence type="ECO:0000313" key="12">
    <source>
        <dbReference type="Proteomes" id="UP001165287"/>
    </source>
</evidence>
<dbReference type="Pfam" id="PF12833">
    <property type="entry name" value="HTH_18"/>
    <property type="match status" value="1"/>
</dbReference>
<dbReference type="InterPro" id="IPR011006">
    <property type="entry name" value="CheY-like_superfamily"/>
</dbReference>
<feature type="modified residue" description="4-aspartylphosphate" evidence="8">
    <location>
        <position position="57"/>
    </location>
</feature>
<protein>
    <submittedName>
        <fullName evidence="11">Response regulator</fullName>
    </submittedName>
</protein>
<proteinExistence type="predicted"/>
<keyword evidence="6" id="KW-0238">DNA-binding</keyword>
<evidence type="ECO:0000256" key="5">
    <source>
        <dbReference type="ARBA" id="ARBA00023015"/>
    </source>
</evidence>
<dbReference type="Gene3D" id="3.40.50.2300">
    <property type="match status" value="1"/>
</dbReference>
<dbReference type="InterPro" id="IPR020449">
    <property type="entry name" value="Tscrpt_reg_AraC-type_HTH"/>
</dbReference>
<evidence type="ECO:0000256" key="8">
    <source>
        <dbReference type="PROSITE-ProRule" id="PRU00169"/>
    </source>
</evidence>
<dbReference type="InterPro" id="IPR001789">
    <property type="entry name" value="Sig_transdc_resp-reg_receiver"/>
</dbReference>
<dbReference type="PRINTS" id="PR00032">
    <property type="entry name" value="HTHARAC"/>
</dbReference>
<organism evidence="11 12">
    <name type="scientific">Metabacillus rhizolycopersici</name>
    <dbReference type="NCBI Taxonomy" id="2875709"/>
    <lineage>
        <taxon>Bacteria</taxon>
        <taxon>Bacillati</taxon>
        <taxon>Bacillota</taxon>
        <taxon>Bacilli</taxon>
        <taxon>Bacillales</taxon>
        <taxon>Bacillaceae</taxon>
        <taxon>Metabacillus</taxon>
    </lineage>
</organism>
<evidence type="ECO:0000256" key="4">
    <source>
        <dbReference type="ARBA" id="ARBA00023012"/>
    </source>
</evidence>
<accession>A0ABS7UW56</accession>
<comment type="caution">
    <text evidence="11">The sequence shown here is derived from an EMBL/GenBank/DDBJ whole genome shotgun (WGS) entry which is preliminary data.</text>
</comment>
<evidence type="ECO:0000256" key="3">
    <source>
        <dbReference type="ARBA" id="ARBA00022553"/>
    </source>
</evidence>
<keyword evidence="5" id="KW-0805">Transcription regulation</keyword>
<evidence type="ECO:0000259" key="10">
    <source>
        <dbReference type="PROSITE" id="PS50110"/>
    </source>
</evidence>
<keyword evidence="4" id="KW-0902">Two-component regulatory system</keyword>
<evidence type="ECO:0000256" key="7">
    <source>
        <dbReference type="ARBA" id="ARBA00023163"/>
    </source>
</evidence>
<sequence length="485" mass="56692">MIRIAILDDEELIREGIKFKFPFLNHDFEIAYEGDDGHDLLEKLKSSDVSIDLFLVDMMMPKLKGIDFIREVSEFYKPANFIVISGYDDFSYVKEALKLGVSDYLLKPIDPNELTSVLLKEQDKIHTLRKSKFEHLRDEISHHLSKKEEIAKLSENARSYLQEFINNDSTIHIVLLGNLYSPKSFTDIRTSLEELLSDNQVLIWIYGIPQFFICITEKGFTQKLMDLINYQTVTTISFENMKDLKHLSSYFTKAIPLMSSLLTLGEKKVFTINIEKDCVDVNLLNKEEIEHTQISNLKYLIDCEDVKTSLNALIIILNQKIPQNIKEHAFQLFMWKHYHSEVLLEWLQSFDSPQLFQEQCLNFINALNEDKYQLTGKGILDRVIKDLSQEYATKKTLKDYADSYYIHPNYLARLFKQELGVTFIETITTIRMKKARELLKNESLKVSEVAQLVGYDDVRYFGQVFRRENNLTPSKYKNKIMTAKE</sequence>
<dbReference type="Proteomes" id="UP001165287">
    <property type="component" value="Unassembled WGS sequence"/>
</dbReference>
<dbReference type="InterPro" id="IPR009057">
    <property type="entry name" value="Homeodomain-like_sf"/>
</dbReference>
<dbReference type="PROSITE" id="PS50110">
    <property type="entry name" value="RESPONSE_REGULATORY"/>
    <property type="match status" value="1"/>
</dbReference>
<dbReference type="SUPFAM" id="SSF52172">
    <property type="entry name" value="CheY-like"/>
    <property type="match status" value="1"/>
</dbReference>
<reference evidence="11" key="1">
    <citation type="submission" date="2024-05" db="EMBL/GenBank/DDBJ databases">
        <title>Metabacillus sp. nov., isolated from the rhizosphere soil of tomato plants.</title>
        <authorList>
            <person name="Ma R."/>
        </authorList>
    </citation>
    <scope>NUCLEOTIDE SEQUENCE</scope>
    <source>
        <strain evidence="11">DBTR6</strain>
    </source>
</reference>
<keyword evidence="12" id="KW-1185">Reference proteome</keyword>
<keyword evidence="7" id="KW-0804">Transcription</keyword>
<evidence type="ECO:0000256" key="1">
    <source>
        <dbReference type="ARBA" id="ARBA00004496"/>
    </source>
</evidence>
<keyword evidence="2" id="KW-0963">Cytoplasm</keyword>